<gene>
    <name evidence="7" type="primary">rbsC</name>
    <name evidence="7" type="ORF">VF724_12385</name>
</gene>
<comment type="caution">
    <text evidence="7">The sequence shown here is derived from an EMBL/GenBank/DDBJ whole genome shotgun (WGS) entry which is preliminary data.</text>
</comment>
<feature type="transmembrane region" description="Helical" evidence="6">
    <location>
        <begin position="99"/>
        <end position="122"/>
    </location>
</feature>
<comment type="subcellular location">
    <subcellularLocation>
        <location evidence="1">Cell membrane</location>
        <topology evidence="1">Multi-pass membrane protein</topology>
    </subcellularLocation>
</comment>
<evidence type="ECO:0000256" key="4">
    <source>
        <dbReference type="ARBA" id="ARBA00022989"/>
    </source>
</evidence>
<keyword evidence="3 6" id="KW-0812">Transmembrane</keyword>
<reference evidence="7" key="1">
    <citation type="submission" date="2023-12" db="EMBL/GenBank/DDBJ databases">
        <title>Fervidustalea candida gen. nov., sp. nov., a novel member of the family Paenibacillaceae isolated from a geothermal area.</title>
        <authorList>
            <person name="Li W.-J."/>
            <person name="Jiao J.-Y."/>
            <person name="Chen Y."/>
        </authorList>
    </citation>
    <scope>NUCLEOTIDE SEQUENCE</scope>
    <source>
        <strain evidence="7">SYSU GA230002</strain>
    </source>
</reference>
<dbReference type="CDD" id="cd06579">
    <property type="entry name" value="TM_PBP1_transp_AraH_like"/>
    <property type="match status" value="1"/>
</dbReference>
<keyword evidence="8" id="KW-1185">Reference proteome</keyword>
<name>A0ABU5ZJ01_9BACL</name>
<dbReference type="PANTHER" id="PTHR32196">
    <property type="entry name" value="ABC TRANSPORTER PERMEASE PROTEIN YPHD-RELATED-RELATED"/>
    <property type="match status" value="1"/>
</dbReference>
<dbReference type="Pfam" id="PF02653">
    <property type="entry name" value="BPD_transp_2"/>
    <property type="match status" value="1"/>
</dbReference>
<accession>A0ABU5ZJ01</accession>
<feature type="transmembrane region" description="Helical" evidence="6">
    <location>
        <begin position="306"/>
        <end position="323"/>
    </location>
</feature>
<dbReference type="PANTHER" id="PTHR32196:SF72">
    <property type="entry name" value="RIBOSE IMPORT PERMEASE PROTEIN RBSC"/>
    <property type="match status" value="1"/>
</dbReference>
<evidence type="ECO:0000256" key="5">
    <source>
        <dbReference type="ARBA" id="ARBA00023136"/>
    </source>
</evidence>
<dbReference type="RefSeq" id="WP_371754580.1">
    <property type="nucleotide sequence ID" value="NZ_JAYJLD010000017.1"/>
</dbReference>
<feature type="transmembrane region" description="Helical" evidence="6">
    <location>
        <begin position="20"/>
        <end position="39"/>
    </location>
</feature>
<dbReference type="EMBL" id="JAYJLD010000017">
    <property type="protein sequence ID" value="MEB3102460.1"/>
    <property type="molecule type" value="Genomic_DNA"/>
</dbReference>
<evidence type="ECO:0000256" key="1">
    <source>
        <dbReference type="ARBA" id="ARBA00004651"/>
    </source>
</evidence>
<feature type="transmembrane region" description="Helical" evidence="6">
    <location>
        <begin position="129"/>
        <end position="147"/>
    </location>
</feature>
<organism evidence="7 8">
    <name type="scientific">Ferviditalea candida</name>
    <dbReference type="NCBI Taxonomy" id="3108399"/>
    <lineage>
        <taxon>Bacteria</taxon>
        <taxon>Bacillati</taxon>
        <taxon>Bacillota</taxon>
        <taxon>Bacilli</taxon>
        <taxon>Bacillales</taxon>
        <taxon>Paenibacillaceae</taxon>
        <taxon>Ferviditalea</taxon>
    </lineage>
</organism>
<keyword evidence="5 6" id="KW-0472">Membrane</keyword>
<dbReference type="InterPro" id="IPR001851">
    <property type="entry name" value="ABC_transp_permease"/>
</dbReference>
<evidence type="ECO:0000313" key="7">
    <source>
        <dbReference type="EMBL" id="MEB3102460.1"/>
    </source>
</evidence>
<evidence type="ECO:0000313" key="8">
    <source>
        <dbReference type="Proteomes" id="UP001310386"/>
    </source>
</evidence>
<protein>
    <submittedName>
        <fullName evidence="7">Ribose ABC transporter permease</fullName>
    </submittedName>
</protein>
<feature type="transmembrane region" description="Helical" evidence="6">
    <location>
        <begin position="222"/>
        <end position="242"/>
    </location>
</feature>
<feature type="transmembrane region" description="Helical" evidence="6">
    <location>
        <begin position="60"/>
        <end position="93"/>
    </location>
</feature>
<evidence type="ECO:0000256" key="6">
    <source>
        <dbReference type="SAM" id="Phobius"/>
    </source>
</evidence>
<keyword evidence="2" id="KW-1003">Cell membrane</keyword>
<sequence>MSTPSNQAISKNATNGLSSFFQKHGSLVALILIVIAASLRYDTFFTQTNIINMLRQNSMLGYIAIGMTFVILTRGIDLSVGSLLAISALTAAVMSPFGLFWALAVPIIVSTALGSVNGLLIAKAKIEPFIVTLAMMIGVRGFVYAYTHERTMSVDPSIADAFKVFGRGVVLGIPVPIWIFAVLLLLAGVVLKYTSFGRHVFAVGGNEEASKLMGLRTDRIKILVYAISGGLSGLAGIVLASRLGGVAQPVAGEMWELDAIAAVAIGGTLLTGGRGSIFGTFVGIMLMGVILNIINMEGSINSWWQPIIRGLFLIVIVIVQAKLNKGSNKLKE</sequence>
<keyword evidence="4 6" id="KW-1133">Transmembrane helix</keyword>
<feature type="transmembrane region" description="Helical" evidence="6">
    <location>
        <begin position="254"/>
        <end position="270"/>
    </location>
</feature>
<evidence type="ECO:0000256" key="3">
    <source>
        <dbReference type="ARBA" id="ARBA00022692"/>
    </source>
</evidence>
<dbReference type="Proteomes" id="UP001310386">
    <property type="component" value="Unassembled WGS sequence"/>
</dbReference>
<proteinExistence type="predicted"/>
<evidence type="ECO:0000256" key="2">
    <source>
        <dbReference type="ARBA" id="ARBA00022475"/>
    </source>
</evidence>
<feature type="transmembrane region" description="Helical" evidence="6">
    <location>
        <begin position="167"/>
        <end position="191"/>
    </location>
</feature>